<name>S2VJV0_9ACTO</name>
<dbReference type="PATRIC" id="fig|883067.3.peg.1003"/>
<dbReference type="InterPro" id="IPR017850">
    <property type="entry name" value="Alkaline_phosphatase_core_sf"/>
</dbReference>
<feature type="region of interest" description="Disordered" evidence="1">
    <location>
        <begin position="32"/>
        <end position="63"/>
    </location>
</feature>
<dbReference type="STRING" id="59505.FB03_01430"/>
<keyword evidence="3" id="KW-1185">Reference proteome</keyword>
<organism evidence="2 3">
    <name type="scientific">Actinotignum schaalii FB123-CNA-2</name>
    <dbReference type="NCBI Taxonomy" id="883067"/>
    <lineage>
        <taxon>Bacteria</taxon>
        <taxon>Bacillati</taxon>
        <taxon>Actinomycetota</taxon>
        <taxon>Actinomycetes</taxon>
        <taxon>Actinomycetales</taxon>
        <taxon>Actinomycetaceae</taxon>
        <taxon>Actinotignum</taxon>
    </lineage>
</organism>
<dbReference type="Gene3D" id="3.40.720.10">
    <property type="entry name" value="Alkaline Phosphatase, subunit A"/>
    <property type="match status" value="1"/>
</dbReference>
<dbReference type="EMBL" id="AGWM01000010">
    <property type="protein sequence ID" value="EPD27086.1"/>
    <property type="molecule type" value="Genomic_DNA"/>
</dbReference>
<sequence length="406" mass="43696">MTELPVLPGARSLRAVLGECLAACGMLPETENPAAETERVDGPTAGRASVPHTRGEGVPDTQRASVLDLPPASRVCLVLVDGLGAENLAARIGHAPTLRALTAREPLTSTAPSTTAAALTTLGTGALPGRTSMLSYSLRSPRTGRNFSLISWDDSGLDPEEWQPVPTWAQRLEAARPGTATQLGAIQDPDHIGSGLTRAAWRGFTAIGGPALDDRVHLAARFLREGGRFAYLYWGEVDHRGHRWGATSEEWTMALEDLDAGIRLLTRLLPPDTLLVLTADHGMVDPSERIDVATTPALSEGVDLYSGEERAVHLYTREPEKVAARWRDYLGDRSWVYTKEEAIATGMFGPVTAQAREAMGDVLAFQRGHLSVVHTGQMQPGATFMRGVHGSLTPTEMLIPLLLELK</sequence>
<dbReference type="GO" id="GO:0016787">
    <property type="term" value="F:hydrolase activity"/>
    <property type="evidence" value="ECO:0007669"/>
    <property type="project" value="UniProtKB-ARBA"/>
</dbReference>
<dbReference type="eggNOG" id="COG1524">
    <property type="taxonomic scope" value="Bacteria"/>
</dbReference>
<gene>
    <name evidence="2" type="ORF">HMPREF9237_01023</name>
</gene>
<dbReference type="PANTHER" id="PTHR10151:SF120">
    <property type="entry name" value="BIS(5'-ADENOSYL)-TRIPHOSPHATASE"/>
    <property type="match status" value="1"/>
</dbReference>
<dbReference type="Pfam" id="PF01663">
    <property type="entry name" value="Phosphodiest"/>
    <property type="match status" value="1"/>
</dbReference>
<dbReference type="HOGENOM" id="CLU_039939_0_0_11"/>
<dbReference type="PANTHER" id="PTHR10151">
    <property type="entry name" value="ECTONUCLEOTIDE PYROPHOSPHATASE/PHOSPHODIESTERASE"/>
    <property type="match status" value="1"/>
</dbReference>
<comment type="caution">
    <text evidence="2">The sequence shown here is derived from an EMBL/GenBank/DDBJ whole genome shotgun (WGS) entry which is preliminary data.</text>
</comment>
<evidence type="ECO:0000256" key="1">
    <source>
        <dbReference type="SAM" id="MobiDB-lite"/>
    </source>
</evidence>
<dbReference type="SUPFAM" id="SSF53649">
    <property type="entry name" value="Alkaline phosphatase-like"/>
    <property type="match status" value="1"/>
</dbReference>
<dbReference type="InterPro" id="IPR002591">
    <property type="entry name" value="Phosphodiest/P_Trfase"/>
</dbReference>
<reference evidence="2 3" key="1">
    <citation type="submission" date="2013-05" db="EMBL/GenBank/DDBJ databases">
        <title>The Genome Sequence of Actinobaculum schaalii FB123-CNA2.</title>
        <authorList>
            <consortium name="The Broad Institute Genomics Platform"/>
            <person name="Earl A."/>
            <person name="Ward D."/>
            <person name="Feldgarden M."/>
            <person name="Gevers D."/>
            <person name="Saerens B."/>
            <person name="Vaneechoutte M."/>
            <person name="Walker B."/>
            <person name="Young S."/>
            <person name="Zeng Q."/>
            <person name="Gargeya S."/>
            <person name="Fitzgerald M."/>
            <person name="Haas B."/>
            <person name="Abouelleil A."/>
            <person name="Allen A.W."/>
            <person name="Alvarado L."/>
            <person name="Arachchi H.M."/>
            <person name="Berlin A.M."/>
            <person name="Chapman S.B."/>
            <person name="Gainer-Dewar J."/>
            <person name="Goldberg J."/>
            <person name="Griggs A."/>
            <person name="Gujja S."/>
            <person name="Hansen M."/>
            <person name="Howarth C."/>
            <person name="Imamovic A."/>
            <person name="Ireland A."/>
            <person name="Larimer J."/>
            <person name="McCowan C."/>
            <person name="Murphy C."/>
            <person name="Pearson M."/>
            <person name="Poon T.W."/>
            <person name="Priest M."/>
            <person name="Roberts A."/>
            <person name="Saif S."/>
            <person name="Shea T."/>
            <person name="Sisk P."/>
            <person name="Sykes S."/>
            <person name="Wortman J."/>
            <person name="Nusbaum C."/>
            <person name="Birren B."/>
        </authorList>
    </citation>
    <scope>NUCLEOTIDE SEQUENCE [LARGE SCALE GENOMIC DNA]</scope>
    <source>
        <strain evidence="2 3">FB123-CNA-2</strain>
    </source>
</reference>
<protein>
    <recommendedName>
        <fullName evidence="4">Phosphodiesterase</fullName>
    </recommendedName>
</protein>
<evidence type="ECO:0008006" key="4">
    <source>
        <dbReference type="Google" id="ProtNLM"/>
    </source>
</evidence>
<dbReference type="Proteomes" id="UP000014393">
    <property type="component" value="Unassembled WGS sequence"/>
</dbReference>
<dbReference type="RefSeq" id="WP_016442646.1">
    <property type="nucleotide sequence ID" value="NZ_KE150262.1"/>
</dbReference>
<accession>S2VJV0</accession>
<evidence type="ECO:0000313" key="2">
    <source>
        <dbReference type="EMBL" id="EPD27086.1"/>
    </source>
</evidence>
<dbReference type="AlphaFoldDB" id="S2VJV0"/>
<evidence type="ECO:0000313" key="3">
    <source>
        <dbReference type="Proteomes" id="UP000014393"/>
    </source>
</evidence>
<proteinExistence type="predicted"/>